<dbReference type="Proteomes" id="UP001363151">
    <property type="component" value="Unassembled WGS sequence"/>
</dbReference>
<accession>A0ABR1FT15</accession>
<keyword evidence="2" id="KW-1185">Reference proteome</keyword>
<protein>
    <recommendedName>
        <fullName evidence="3">Ankyrin repeat protein</fullName>
    </recommendedName>
</protein>
<dbReference type="Gene3D" id="1.25.40.20">
    <property type="entry name" value="Ankyrin repeat-containing domain"/>
    <property type="match status" value="1"/>
</dbReference>
<evidence type="ECO:0008006" key="3">
    <source>
        <dbReference type="Google" id="ProtNLM"/>
    </source>
</evidence>
<proteinExistence type="predicted"/>
<dbReference type="InterPro" id="IPR036770">
    <property type="entry name" value="Ankyrin_rpt-contain_sf"/>
</dbReference>
<comment type="caution">
    <text evidence="1">The sequence shown here is derived from an EMBL/GenBank/DDBJ whole genome shotgun (WGS) entry which is preliminary data.</text>
</comment>
<sequence length="111" mass="12207">MVQLLIEKGALIETEDGTGTPLLHAIGLGKRKTALTLLRAGAAMKVLRRREITDTNEALHDFLADVISDGGWERHVQRHRDRLLGVISHCVRLPHDVKVSILGFWSPPGGS</sequence>
<evidence type="ECO:0000313" key="1">
    <source>
        <dbReference type="EMBL" id="KAK7237816.1"/>
    </source>
</evidence>
<gene>
    <name evidence="1" type="ORF">SO694_0002216</name>
</gene>
<dbReference type="EMBL" id="JBBJCI010000231">
    <property type="protein sequence ID" value="KAK7237816.1"/>
    <property type="molecule type" value="Genomic_DNA"/>
</dbReference>
<evidence type="ECO:0000313" key="2">
    <source>
        <dbReference type="Proteomes" id="UP001363151"/>
    </source>
</evidence>
<reference evidence="1 2" key="1">
    <citation type="submission" date="2024-03" db="EMBL/GenBank/DDBJ databases">
        <title>Aureococcus anophagefferens CCMP1851 and Kratosvirus quantuckense: Draft genome of a second virus-susceptible host strain in the model system.</title>
        <authorList>
            <person name="Chase E."/>
            <person name="Truchon A.R."/>
            <person name="Schepens W."/>
            <person name="Wilhelm S.W."/>
        </authorList>
    </citation>
    <scope>NUCLEOTIDE SEQUENCE [LARGE SCALE GENOMIC DNA]</scope>
    <source>
        <strain evidence="1 2">CCMP1851</strain>
    </source>
</reference>
<name>A0ABR1FT15_AURAN</name>
<dbReference type="SUPFAM" id="SSF48403">
    <property type="entry name" value="Ankyrin repeat"/>
    <property type="match status" value="1"/>
</dbReference>
<organism evidence="1 2">
    <name type="scientific">Aureococcus anophagefferens</name>
    <name type="common">Harmful bloom alga</name>
    <dbReference type="NCBI Taxonomy" id="44056"/>
    <lineage>
        <taxon>Eukaryota</taxon>
        <taxon>Sar</taxon>
        <taxon>Stramenopiles</taxon>
        <taxon>Ochrophyta</taxon>
        <taxon>Pelagophyceae</taxon>
        <taxon>Pelagomonadales</taxon>
        <taxon>Pelagomonadaceae</taxon>
        <taxon>Aureococcus</taxon>
    </lineage>
</organism>